<dbReference type="Gene3D" id="2.150.10.10">
    <property type="entry name" value="Serralysin-like metalloprotease, C-terminal"/>
    <property type="match status" value="2"/>
</dbReference>
<protein>
    <recommendedName>
        <fullName evidence="3">Calcium-binding protein</fullName>
    </recommendedName>
</protein>
<dbReference type="InterPro" id="IPR011049">
    <property type="entry name" value="Serralysin-like_metalloprot_C"/>
</dbReference>
<dbReference type="InterPro" id="IPR018511">
    <property type="entry name" value="Hemolysin-typ_Ca-bd_CS"/>
</dbReference>
<dbReference type="Pfam" id="PF00353">
    <property type="entry name" value="HemolysinCabind"/>
    <property type="match status" value="1"/>
</dbReference>
<dbReference type="Proteomes" id="UP000826540">
    <property type="component" value="Chromosome"/>
</dbReference>
<evidence type="ECO:0000313" key="1">
    <source>
        <dbReference type="EMBL" id="QYX34190.1"/>
    </source>
</evidence>
<name>A0ABX8X6E6_9CYAN</name>
<organism evidence="1 2">
    <name type="scientific">Sphaerospermopsis torques-reginae ITEP-024</name>
    <dbReference type="NCBI Taxonomy" id="984208"/>
    <lineage>
        <taxon>Bacteria</taxon>
        <taxon>Bacillati</taxon>
        <taxon>Cyanobacteriota</taxon>
        <taxon>Cyanophyceae</taxon>
        <taxon>Nostocales</taxon>
        <taxon>Aphanizomenonaceae</taxon>
        <taxon>Sphaerospermopsis</taxon>
        <taxon>Sphaerospermopsis torques-reginae</taxon>
    </lineage>
</organism>
<sequence>MDAFRFTSLDGGIDTITDFESGTDQIQIDSNGFTGLAIGQLSAEAFTFGAGVTSATSSTHRFIFNTTNGDLFFDADGDGAGASVKIATLSNSASLSHSDIFVNINVTGNDLNNVLLGNDDNNVLDGGIGNDTLYGQGGNDTLVGGVGMDAFRFTSLDGGIDTITDFESGTDKIQIDSSGFTGLAIGQLSAEAFTFGVGVTSATSSTHRFIFNTTNGDLFFDADGDGAGASVKIATLSNSASLSHTDIFVI</sequence>
<dbReference type="PROSITE" id="PS00330">
    <property type="entry name" value="HEMOLYSIN_CALCIUM"/>
    <property type="match status" value="1"/>
</dbReference>
<dbReference type="EMBL" id="CP080598">
    <property type="protein sequence ID" value="QYX34190.1"/>
    <property type="molecule type" value="Genomic_DNA"/>
</dbReference>
<proteinExistence type="predicted"/>
<dbReference type="PRINTS" id="PR00313">
    <property type="entry name" value="CABNDNGRPT"/>
</dbReference>
<accession>A0ABX8X6E6</accession>
<keyword evidence="2" id="KW-1185">Reference proteome</keyword>
<evidence type="ECO:0008006" key="3">
    <source>
        <dbReference type="Google" id="ProtNLM"/>
    </source>
</evidence>
<dbReference type="SUPFAM" id="SSF51120">
    <property type="entry name" value="beta-Roll"/>
    <property type="match status" value="2"/>
</dbReference>
<dbReference type="InterPro" id="IPR001343">
    <property type="entry name" value="Hemolysn_Ca-bd"/>
</dbReference>
<gene>
    <name evidence="1" type="ORF">K2F26_11900</name>
</gene>
<evidence type="ECO:0000313" key="2">
    <source>
        <dbReference type="Proteomes" id="UP000826540"/>
    </source>
</evidence>
<reference evidence="1 2" key="1">
    <citation type="journal article" date="2022" name="J. Am. Chem. Soc.">
        <title>Biosynthesis of Guanitoxin Enables Global Environmental Detection in Freshwater Cyanobacteria.</title>
        <authorList>
            <person name="Lima S.T."/>
            <person name="Fallon T.R."/>
            <person name="Cordoza J.L."/>
            <person name="Chekan J.R."/>
            <person name="Delbaje E."/>
            <person name="Hopiavuori A.R."/>
            <person name="Alvarenga D.O."/>
            <person name="Wood S.M."/>
            <person name="Luhavaya H."/>
            <person name="Baumgartner J.T."/>
            <person name="Dorr F.A."/>
            <person name="Etchegaray A."/>
            <person name="Pinto E."/>
            <person name="McKinnie S.M.K."/>
            <person name="Fiore M.F."/>
            <person name="Moore B.S."/>
        </authorList>
    </citation>
    <scope>NUCLEOTIDE SEQUENCE [LARGE SCALE GENOMIC DNA]</scope>
    <source>
        <strain evidence="1 2">ITEP-024</strain>
    </source>
</reference>